<dbReference type="GO" id="GO:0051536">
    <property type="term" value="F:iron-sulfur cluster binding"/>
    <property type="evidence" value="ECO:0007669"/>
    <property type="project" value="InterPro"/>
</dbReference>
<dbReference type="AlphaFoldDB" id="A0A2N8KEF5"/>
<reference evidence="1 2" key="1">
    <citation type="submission" date="2018-01" db="EMBL/GenBank/DDBJ databases">
        <title>The draft genome of an aniline degradation strain ANB-1.</title>
        <authorList>
            <person name="Zhang L."/>
            <person name="Jiang J."/>
        </authorList>
    </citation>
    <scope>NUCLEOTIDE SEQUENCE [LARGE SCALE GENOMIC DNA]</scope>
    <source>
        <strain evidence="1 2">ANB-1</strain>
    </source>
</reference>
<dbReference type="RefSeq" id="WP_102774907.1">
    <property type="nucleotide sequence ID" value="NZ_POQS01000006.1"/>
</dbReference>
<dbReference type="Proteomes" id="UP000235994">
    <property type="component" value="Unassembled WGS sequence"/>
</dbReference>
<dbReference type="NCBIfam" id="TIGR01600">
    <property type="entry name" value="phage_tail_L"/>
    <property type="match status" value="1"/>
</dbReference>
<accession>A0A2N8KEF5</accession>
<evidence type="ECO:0000313" key="1">
    <source>
        <dbReference type="EMBL" id="PND31834.1"/>
    </source>
</evidence>
<comment type="caution">
    <text evidence="1">The sequence shown here is derived from an EMBL/GenBank/DDBJ whole genome shotgun (WGS) entry which is preliminary data.</text>
</comment>
<protein>
    <submittedName>
        <fullName evidence="1">Phage minor tail protein L</fullName>
    </submittedName>
</protein>
<evidence type="ECO:0000313" key="2">
    <source>
        <dbReference type="Proteomes" id="UP000235994"/>
    </source>
</evidence>
<dbReference type="EMBL" id="POQS01000006">
    <property type="protein sequence ID" value="PND31834.1"/>
    <property type="molecule type" value="Genomic_DNA"/>
</dbReference>
<keyword evidence="2" id="KW-1185">Reference proteome</keyword>
<dbReference type="GO" id="GO:0030430">
    <property type="term" value="C:host cell cytoplasm"/>
    <property type="evidence" value="ECO:0007669"/>
    <property type="project" value="InterPro"/>
</dbReference>
<dbReference type="GO" id="GO:0046718">
    <property type="term" value="P:symbiont entry into host cell"/>
    <property type="evidence" value="ECO:0007669"/>
    <property type="project" value="InterPro"/>
</dbReference>
<proteinExistence type="predicted"/>
<dbReference type="InterPro" id="IPR006487">
    <property type="entry name" value="Phage_lambda_L"/>
</dbReference>
<dbReference type="Pfam" id="PF05100">
    <property type="entry name" value="Phage_tail_L"/>
    <property type="match status" value="1"/>
</dbReference>
<gene>
    <name evidence="1" type="ORF">C1I89_23815</name>
</gene>
<sequence length="244" mass="26679">MGIYADVQRLDIGDQVDLYEIDLTEFGGERLLFHGYMQVGNIVFDGQEYTAWPIAIEGIEQRSEGVQPQPTLTVSNIGSDVNGDPVPGLVSALCIQFQDMVGAPVIMRRTLGKYLDAVNFPDGNPDADPTQQFPPQRWRIEARLSSDDEVVSFELGSVLDTGGQKIPDLVVMVSVCAWLRKGGYRGPYCGYTGAAMFDEDDNPTTDPAKDRCAGRLSSCRLRQAGFPDQCINILAAPAADRLRA</sequence>
<name>A0A2N8KEF5_9BURK</name>
<organism evidence="1 2">
    <name type="scientific">Achromobacter pulmonis</name>
    <dbReference type="NCBI Taxonomy" id="1389932"/>
    <lineage>
        <taxon>Bacteria</taxon>
        <taxon>Pseudomonadati</taxon>
        <taxon>Pseudomonadota</taxon>
        <taxon>Betaproteobacteria</taxon>
        <taxon>Burkholderiales</taxon>
        <taxon>Alcaligenaceae</taxon>
        <taxon>Achromobacter</taxon>
    </lineage>
</organism>